<dbReference type="PaxDb" id="4113-PGSC0003DMT400085160"/>
<dbReference type="EnsemblPlants" id="PGSC0003DMT400085160">
    <property type="protein sequence ID" value="PGSC0003DMT400085160"/>
    <property type="gene ID" value="PGSC0003DMG400034731"/>
</dbReference>
<accession>M1D8W0</accession>
<reference evidence="3" key="1">
    <citation type="journal article" date="2011" name="Nature">
        <title>Genome sequence and analysis of the tuber crop potato.</title>
        <authorList>
            <consortium name="The Potato Genome Sequencing Consortium"/>
        </authorList>
    </citation>
    <scope>NUCLEOTIDE SEQUENCE [LARGE SCALE GENOMIC DNA]</scope>
    <source>
        <strain evidence="3">cv. DM1-3 516 R44</strain>
    </source>
</reference>
<protein>
    <submittedName>
        <fullName evidence="2">Uncharacterized protein</fullName>
    </submittedName>
</protein>
<reference evidence="2" key="2">
    <citation type="submission" date="2015-06" db="UniProtKB">
        <authorList>
            <consortium name="EnsemblPlants"/>
        </authorList>
    </citation>
    <scope>IDENTIFICATION</scope>
    <source>
        <strain evidence="2">DM1-3 516 R44</strain>
    </source>
</reference>
<feature type="compositionally biased region" description="Polar residues" evidence="1">
    <location>
        <begin position="95"/>
        <end position="105"/>
    </location>
</feature>
<evidence type="ECO:0000256" key="1">
    <source>
        <dbReference type="SAM" id="MobiDB-lite"/>
    </source>
</evidence>
<sequence length="105" mass="12157">MGIGSRVELERVNPKPFSTHSAQVFEVLVEAWTLRRKTDQIGLKRTRNGILRIAGFNLMSRRNDMNRPLFQYAKPCKKWIKRRGKEQSVSHRSVPRSSTVPPNDP</sequence>
<organism evidence="2 3">
    <name type="scientific">Solanum tuberosum</name>
    <name type="common">Potato</name>
    <dbReference type="NCBI Taxonomy" id="4113"/>
    <lineage>
        <taxon>Eukaryota</taxon>
        <taxon>Viridiplantae</taxon>
        <taxon>Streptophyta</taxon>
        <taxon>Embryophyta</taxon>
        <taxon>Tracheophyta</taxon>
        <taxon>Spermatophyta</taxon>
        <taxon>Magnoliopsida</taxon>
        <taxon>eudicotyledons</taxon>
        <taxon>Gunneridae</taxon>
        <taxon>Pentapetalae</taxon>
        <taxon>asterids</taxon>
        <taxon>lamiids</taxon>
        <taxon>Solanales</taxon>
        <taxon>Solanaceae</taxon>
        <taxon>Solanoideae</taxon>
        <taxon>Solaneae</taxon>
        <taxon>Solanum</taxon>
    </lineage>
</organism>
<evidence type="ECO:0000313" key="2">
    <source>
        <dbReference type="EnsemblPlants" id="PGSC0003DMT400085160"/>
    </source>
</evidence>
<keyword evidence="3" id="KW-1185">Reference proteome</keyword>
<dbReference type="HOGENOM" id="CLU_2241366_0_0_1"/>
<dbReference type="Proteomes" id="UP000011115">
    <property type="component" value="Unassembled WGS sequence"/>
</dbReference>
<dbReference type="AlphaFoldDB" id="M1D8W0"/>
<name>M1D8W0_SOLTU</name>
<feature type="region of interest" description="Disordered" evidence="1">
    <location>
        <begin position="81"/>
        <end position="105"/>
    </location>
</feature>
<evidence type="ECO:0000313" key="3">
    <source>
        <dbReference type="Proteomes" id="UP000011115"/>
    </source>
</evidence>
<dbReference type="Gramene" id="PGSC0003DMT400085160">
    <property type="protein sequence ID" value="PGSC0003DMT400085160"/>
    <property type="gene ID" value="PGSC0003DMG400034731"/>
</dbReference>
<proteinExistence type="predicted"/>
<dbReference type="InParanoid" id="M1D8W0"/>